<dbReference type="STRING" id="587636.SAMN05216199_0406"/>
<feature type="domain" description="Metallo-beta-lactamase" evidence="1">
    <location>
        <begin position="28"/>
        <end position="200"/>
    </location>
</feature>
<dbReference type="RefSeq" id="WP_245736014.1">
    <property type="nucleotide sequence ID" value="NZ_FOHB01000013.1"/>
</dbReference>
<evidence type="ECO:0000313" key="2">
    <source>
        <dbReference type="EMBL" id="SES49544.1"/>
    </source>
</evidence>
<dbReference type="InterPro" id="IPR001279">
    <property type="entry name" value="Metallo-B-lactamas"/>
</dbReference>
<proteinExistence type="predicted"/>
<organism evidence="2 3">
    <name type="scientific">Pedococcus cremeus</name>
    <dbReference type="NCBI Taxonomy" id="587636"/>
    <lineage>
        <taxon>Bacteria</taxon>
        <taxon>Bacillati</taxon>
        <taxon>Actinomycetota</taxon>
        <taxon>Actinomycetes</taxon>
        <taxon>Micrococcales</taxon>
        <taxon>Intrasporangiaceae</taxon>
        <taxon>Pedococcus</taxon>
    </lineage>
</organism>
<accession>A0A1H9XTT1</accession>
<dbReference type="PANTHER" id="PTHR43546:SF3">
    <property type="entry name" value="UPF0173 METAL-DEPENDENT HYDROLASE MJ1163"/>
    <property type="match status" value="1"/>
</dbReference>
<dbReference type="EMBL" id="FOHB01000013">
    <property type="protein sequence ID" value="SES49544.1"/>
    <property type="molecule type" value="Genomic_DNA"/>
</dbReference>
<dbReference type="Gene3D" id="3.60.15.10">
    <property type="entry name" value="Ribonuclease Z/Hydroxyacylglutathione hydrolase-like"/>
    <property type="match status" value="1"/>
</dbReference>
<protein>
    <submittedName>
        <fullName evidence="2">L-ascorbate metabolism protein UlaG, beta-lactamase superfamily</fullName>
    </submittedName>
</protein>
<sequence>MAARYDLGPVDAVQGPAYGGGMRLTHLGHACLLVEVADTRLLVDPGIWSPRAFDQRDLSAVFVTHQHPDHLDRERLPELLRANPGATLFTDPGTAPQLQDAGVDVEAFEQGDEVTVGGAHVAAVGREHALIHEEIPRISNTGVRIGAEGEPTLFHPGDALDAEPGEVDVLAFPLNAPWMRSREMTGFLRRVNPPYAVPIHDALLSERGRTLYLTQADNLGGQDTEIRDCGHGEPVEFRR</sequence>
<dbReference type="PANTHER" id="PTHR43546">
    <property type="entry name" value="UPF0173 METAL-DEPENDENT HYDROLASE MJ1163-RELATED"/>
    <property type="match status" value="1"/>
</dbReference>
<dbReference type="InterPro" id="IPR050114">
    <property type="entry name" value="UPF0173_UPF0282_UlaG_hydrolase"/>
</dbReference>
<dbReference type="SMART" id="SM00849">
    <property type="entry name" value="Lactamase_B"/>
    <property type="match status" value="1"/>
</dbReference>
<dbReference type="InterPro" id="IPR036866">
    <property type="entry name" value="RibonucZ/Hydroxyglut_hydro"/>
</dbReference>
<dbReference type="Proteomes" id="UP000199019">
    <property type="component" value="Unassembled WGS sequence"/>
</dbReference>
<dbReference type="Pfam" id="PF13483">
    <property type="entry name" value="Lactamase_B_3"/>
    <property type="match status" value="1"/>
</dbReference>
<evidence type="ECO:0000313" key="3">
    <source>
        <dbReference type="Proteomes" id="UP000199019"/>
    </source>
</evidence>
<name>A0A1H9XTT1_9MICO</name>
<evidence type="ECO:0000259" key="1">
    <source>
        <dbReference type="SMART" id="SM00849"/>
    </source>
</evidence>
<keyword evidence="3" id="KW-1185">Reference proteome</keyword>
<gene>
    <name evidence="2" type="ORF">SAMN05216199_0406</name>
</gene>
<reference evidence="3" key="1">
    <citation type="submission" date="2016-10" db="EMBL/GenBank/DDBJ databases">
        <authorList>
            <person name="Varghese N."/>
            <person name="Submissions S."/>
        </authorList>
    </citation>
    <scope>NUCLEOTIDE SEQUENCE [LARGE SCALE GENOMIC DNA]</scope>
    <source>
        <strain evidence="3">CGMCC 1.6963</strain>
    </source>
</reference>
<dbReference type="SUPFAM" id="SSF56281">
    <property type="entry name" value="Metallo-hydrolase/oxidoreductase"/>
    <property type="match status" value="1"/>
</dbReference>
<dbReference type="AlphaFoldDB" id="A0A1H9XTT1"/>